<feature type="region of interest" description="Disordered" evidence="1">
    <location>
        <begin position="267"/>
        <end position="289"/>
    </location>
</feature>
<dbReference type="GO" id="GO:0006355">
    <property type="term" value="P:regulation of DNA-templated transcription"/>
    <property type="evidence" value="ECO:0007669"/>
    <property type="project" value="InterPro"/>
</dbReference>
<dbReference type="OrthoDB" id="1394818at2759"/>
<dbReference type="EMBL" id="LFZN01000228">
    <property type="protein sequence ID" value="KXS95210.1"/>
    <property type="molecule type" value="Genomic_DNA"/>
</dbReference>
<protein>
    <recommendedName>
        <fullName evidence="4">Fungal N-terminal domain-containing protein</fullName>
    </recommendedName>
</protein>
<comment type="caution">
    <text evidence="2">The sequence shown here is derived from an EMBL/GenBank/DDBJ whole genome shotgun (WGS) entry which is preliminary data.</text>
</comment>
<dbReference type="PANTHER" id="PTHR36167">
    <property type="entry name" value="C2H2 FINGER DOMAIN TRANSCRIPTION FACTOR (EUROFUNG)-RELATED"/>
    <property type="match status" value="1"/>
</dbReference>
<dbReference type="PANTHER" id="PTHR36167:SF4">
    <property type="entry name" value="FUNGAL N-TERMINAL DOMAIN-CONTAINING PROTEIN"/>
    <property type="match status" value="1"/>
</dbReference>
<keyword evidence="3" id="KW-1185">Reference proteome</keyword>
<dbReference type="AlphaFoldDB" id="A0A139GYF2"/>
<reference evidence="2 3" key="1">
    <citation type="submission" date="2015-07" db="EMBL/GenBank/DDBJ databases">
        <title>Comparative genomics of the Sigatoka disease complex on banana suggests a link between parallel evolutionary changes in Pseudocercospora fijiensis and Pseudocercospora eumusae and increased virulence on the banana host.</title>
        <authorList>
            <person name="Chang T.-C."/>
            <person name="Salvucci A."/>
            <person name="Crous P.W."/>
            <person name="Stergiopoulos I."/>
        </authorList>
    </citation>
    <scope>NUCLEOTIDE SEQUENCE [LARGE SCALE GENOMIC DNA]</scope>
    <source>
        <strain evidence="2 3">CBS 114824</strain>
    </source>
</reference>
<dbReference type="Proteomes" id="UP000070133">
    <property type="component" value="Unassembled WGS sequence"/>
</dbReference>
<name>A0A139GYF2_9PEZI</name>
<accession>A0A139GYF2</accession>
<dbReference type="STRING" id="321146.A0A139GYF2"/>
<sequence length="466" mass="51504">MAETGLVFGIIALVGTGTKLAISTFDFATTLGGAGRELQIVATEISTFSSTLRQLQGVLDHAHFKPTPQAISTVQQITKQCAVVFKDIEERVVSLRGAKDEGNGPTGTPFFPSLDFVEKVKWTFKKPKVMEMRSTLEACKSTLNVMLNTMLLAERMSRREHSTRNDVEDEEDKVVTQSLVIAQQCALEQLEHYEDEVDKEQELGMLLPGVNAKARANVSQRRKSRGRLIRMFSGLSVITDLPMQAGDTSKMPSRADRASLWLDSVLAPTEDPHEPHPGQRRQRRLSSAGTATAPFQLLKKWTDQADKLRPTLPSREVTLQAKFCDPWANSEPSFAPLHQTTLKEPAHCDALSGTGFTLRRASTDLISPRTGRLHSTGHHKIVGFDGSLEVGSDVSGQDPDDNCDDVLSSIVRDYGISNVNEKAALCVYHSGKTRVLNATDKPIQVLKQYEEMEVEARLFVRYIGSL</sequence>
<evidence type="ECO:0000313" key="2">
    <source>
        <dbReference type="EMBL" id="KXS95210.1"/>
    </source>
</evidence>
<gene>
    <name evidence="2" type="ORF">AC578_6931</name>
</gene>
<evidence type="ECO:0008006" key="4">
    <source>
        <dbReference type="Google" id="ProtNLM"/>
    </source>
</evidence>
<evidence type="ECO:0000313" key="3">
    <source>
        <dbReference type="Proteomes" id="UP000070133"/>
    </source>
</evidence>
<organism evidence="2 3">
    <name type="scientific">Pseudocercospora eumusae</name>
    <dbReference type="NCBI Taxonomy" id="321146"/>
    <lineage>
        <taxon>Eukaryota</taxon>
        <taxon>Fungi</taxon>
        <taxon>Dikarya</taxon>
        <taxon>Ascomycota</taxon>
        <taxon>Pezizomycotina</taxon>
        <taxon>Dothideomycetes</taxon>
        <taxon>Dothideomycetidae</taxon>
        <taxon>Mycosphaerellales</taxon>
        <taxon>Mycosphaerellaceae</taxon>
        <taxon>Pseudocercospora</taxon>
    </lineage>
</organism>
<dbReference type="InterPro" id="IPR039327">
    <property type="entry name" value="CON7-like"/>
</dbReference>
<proteinExistence type="predicted"/>
<evidence type="ECO:0000256" key="1">
    <source>
        <dbReference type="SAM" id="MobiDB-lite"/>
    </source>
</evidence>